<dbReference type="GO" id="GO:0005730">
    <property type="term" value="C:nucleolus"/>
    <property type="evidence" value="ECO:0007669"/>
    <property type="project" value="UniProtKB-SubCell"/>
</dbReference>
<dbReference type="PANTHER" id="PTHR14577:SF0">
    <property type="entry name" value="NUCLEOLAR PROTEIN 12"/>
    <property type="match status" value="1"/>
</dbReference>
<reference evidence="6" key="1">
    <citation type="submission" date="2014-08" db="EMBL/GenBank/DDBJ databases">
        <authorList>
            <person name="Sharma Rahul"/>
            <person name="Thines Marco"/>
        </authorList>
    </citation>
    <scope>NUCLEOTIDE SEQUENCE</scope>
</reference>
<evidence type="ECO:0000256" key="4">
    <source>
        <dbReference type="ARBA" id="ARBA00023242"/>
    </source>
</evidence>
<dbReference type="EMBL" id="LN483142">
    <property type="protein sequence ID" value="CED83059.1"/>
    <property type="molecule type" value="Genomic_DNA"/>
</dbReference>
<dbReference type="GO" id="GO:0019843">
    <property type="term" value="F:rRNA binding"/>
    <property type="evidence" value="ECO:0007669"/>
    <property type="project" value="TreeGrafter"/>
</dbReference>
<evidence type="ECO:0000313" key="6">
    <source>
        <dbReference type="EMBL" id="CED83059.1"/>
    </source>
</evidence>
<feature type="region of interest" description="Disordered" evidence="5">
    <location>
        <begin position="143"/>
        <end position="227"/>
    </location>
</feature>
<evidence type="ECO:0000256" key="3">
    <source>
        <dbReference type="ARBA" id="ARBA00023054"/>
    </source>
</evidence>
<keyword evidence="4" id="KW-0539">Nucleus</keyword>
<sequence length="227" mass="25440">MAPSKRSNASLLSEGAAYIKKKRRNAGKEAEVEKVVFDDEARAEFLTGFSKRKQAKIAAKREKAIEREKNERREEKRELRQERKKRAQENLEIVERAYGLEPSSNAEAGPSTFPSEPLEEEFSDGEEQHAVVTVIEDDFALETPQATNELSLFPSDTPFIAPTNGPASTASEKPKGPPAPQRPKNKSGKKTLLKGTKKLLRQREMNKKRFGADSLRSASSSKDKKRK</sequence>
<proteinExistence type="inferred from homology"/>
<feature type="region of interest" description="Disordered" evidence="5">
    <location>
        <begin position="1"/>
        <end position="26"/>
    </location>
</feature>
<evidence type="ECO:0000256" key="1">
    <source>
        <dbReference type="ARBA" id="ARBA00004604"/>
    </source>
</evidence>
<comment type="similarity">
    <text evidence="2">Belongs to the RRP17 family.</text>
</comment>
<feature type="region of interest" description="Disordered" evidence="5">
    <location>
        <begin position="61"/>
        <end position="127"/>
    </location>
</feature>
<keyword evidence="3" id="KW-0175">Coiled coil</keyword>
<evidence type="ECO:0000256" key="2">
    <source>
        <dbReference type="ARBA" id="ARBA00007175"/>
    </source>
</evidence>
<dbReference type="AlphaFoldDB" id="A0A0F7SQT2"/>
<dbReference type="PANTHER" id="PTHR14577">
    <property type="entry name" value="NUCLEOLAR PROTEIN 12"/>
    <property type="match status" value="1"/>
</dbReference>
<dbReference type="InterPro" id="IPR019186">
    <property type="entry name" value="Nucleolar_protein_12"/>
</dbReference>
<feature type="compositionally biased region" description="Polar residues" evidence="5">
    <location>
        <begin position="1"/>
        <end position="11"/>
    </location>
</feature>
<dbReference type="Pfam" id="PF09805">
    <property type="entry name" value="Nop25"/>
    <property type="match status" value="1"/>
</dbReference>
<comment type="subcellular location">
    <subcellularLocation>
        <location evidence="1">Nucleus</location>
        <location evidence="1">Nucleolus</location>
    </subcellularLocation>
</comment>
<feature type="compositionally biased region" description="Basic residues" evidence="5">
    <location>
        <begin position="183"/>
        <end position="200"/>
    </location>
</feature>
<protein>
    <submittedName>
        <fullName evidence="6">Uncharacterized conserved protein</fullName>
    </submittedName>
</protein>
<evidence type="ECO:0000256" key="5">
    <source>
        <dbReference type="SAM" id="MobiDB-lite"/>
    </source>
</evidence>
<name>A0A0F7SQT2_PHARH</name>
<feature type="compositionally biased region" description="Basic and acidic residues" evidence="5">
    <location>
        <begin position="201"/>
        <end position="211"/>
    </location>
</feature>
<organism evidence="6">
    <name type="scientific">Phaffia rhodozyma</name>
    <name type="common">Yeast</name>
    <name type="synonym">Xanthophyllomyces dendrorhous</name>
    <dbReference type="NCBI Taxonomy" id="264483"/>
    <lineage>
        <taxon>Eukaryota</taxon>
        <taxon>Fungi</taxon>
        <taxon>Dikarya</taxon>
        <taxon>Basidiomycota</taxon>
        <taxon>Agaricomycotina</taxon>
        <taxon>Tremellomycetes</taxon>
        <taxon>Cystofilobasidiales</taxon>
        <taxon>Mrakiaceae</taxon>
        <taxon>Phaffia</taxon>
    </lineage>
</organism>
<feature type="compositionally biased region" description="Basic and acidic residues" evidence="5">
    <location>
        <begin position="61"/>
        <end position="95"/>
    </location>
</feature>
<accession>A0A0F7SQT2</accession>